<reference evidence="2 5" key="2">
    <citation type="submission" date="2019-04" db="EMBL/GenBank/DDBJ databases">
        <title>Draft genome sequences of Streptomyces avermitilis NBRC 14893.</title>
        <authorList>
            <person name="Komaki H."/>
            <person name="Tamura T."/>
            <person name="Hosoyama A."/>
        </authorList>
    </citation>
    <scope>NUCLEOTIDE SEQUENCE [LARGE SCALE GENOMIC DNA]</scope>
    <source>
        <strain evidence="2 5">NBRC 14893</strain>
    </source>
</reference>
<evidence type="ECO:0000256" key="1">
    <source>
        <dbReference type="SAM" id="Phobius"/>
    </source>
</evidence>
<feature type="transmembrane region" description="Helical" evidence="1">
    <location>
        <begin position="22"/>
        <end position="45"/>
    </location>
</feature>
<keyword evidence="1" id="KW-1133">Transmembrane helix</keyword>
<evidence type="ECO:0000313" key="5">
    <source>
        <dbReference type="Proteomes" id="UP000302139"/>
    </source>
</evidence>
<dbReference type="RefSeq" id="WP_167544200.1">
    <property type="nucleotide sequence ID" value="NZ_BAABTN010000003.1"/>
</dbReference>
<evidence type="ECO:0000313" key="2">
    <source>
        <dbReference type="EMBL" id="GDY64843.1"/>
    </source>
</evidence>
<protein>
    <submittedName>
        <fullName evidence="2">Uncharacterized protein</fullName>
    </submittedName>
</protein>
<evidence type="ECO:0000313" key="4">
    <source>
        <dbReference type="Proteomes" id="UP000299211"/>
    </source>
</evidence>
<comment type="caution">
    <text evidence="2">The sequence shown here is derived from an EMBL/GenBank/DDBJ whole genome shotgun (WGS) entry which is preliminary data.</text>
</comment>
<dbReference type="Proteomes" id="UP000299211">
    <property type="component" value="Unassembled WGS sequence"/>
</dbReference>
<accession>A0A4D4M0U0</accession>
<sequence length="49" mass="5825">MAEPAGDGEQQRLALEKKRERYVWYYLAYFLFGIHIVAFVMIYAVTHTK</sequence>
<keyword evidence="1" id="KW-0812">Transmembrane</keyword>
<evidence type="ECO:0000313" key="3">
    <source>
        <dbReference type="EMBL" id="GDY74968.1"/>
    </source>
</evidence>
<dbReference type="EMBL" id="BJHY01000001">
    <property type="protein sequence ID" value="GDY74968.1"/>
    <property type="molecule type" value="Genomic_DNA"/>
</dbReference>
<dbReference type="GeneID" id="51982609"/>
<dbReference type="AlphaFoldDB" id="A0A4D4M0U0"/>
<dbReference type="EMBL" id="BJHX01000001">
    <property type="protein sequence ID" value="GDY64843.1"/>
    <property type="molecule type" value="Genomic_DNA"/>
</dbReference>
<reference evidence="3 4" key="1">
    <citation type="submission" date="2019-04" db="EMBL/GenBank/DDBJ databases">
        <title>Draft genome sequences of Streptomyces avermitilis ATCC 31267.</title>
        <authorList>
            <person name="Komaki H."/>
            <person name="Tamura T."/>
            <person name="Hosoyama A."/>
        </authorList>
    </citation>
    <scope>NUCLEOTIDE SEQUENCE [LARGE SCALE GENOMIC DNA]</scope>
    <source>
        <strain evidence="3 4">ATCC 31267</strain>
    </source>
</reference>
<organism evidence="2 5">
    <name type="scientific">Streptomyces avermitilis</name>
    <dbReference type="NCBI Taxonomy" id="33903"/>
    <lineage>
        <taxon>Bacteria</taxon>
        <taxon>Bacillati</taxon>
        <taxon>Actinomycetota</taxon>
        <taxon>Actinomycetes</taxon>
        <taxon>Kitasatosporales</taxon>
        <taxon>Streptomycetaceae</taxon>
        <taxon>Streptomyces</taxon>
    </lineage>
</organism>
<proteinExistence type="predicted"/>
<gene>
    <name evidence="2" type="ORF">SAV14893_042360</name>
    <name evidence="3" type="ORF">SAV31267_044530</name>
</gene>
<name>A0A4D4M0U0_STRAX</name>
<keyword evidence="1" id="KW-0472">Membrane</keyword>
<dbReference type="Proteomes" id="UP000302139">
    <property type="component" value="Unassembled WGS sequence"/>
</dbReference>